<comment type="similarity">
    <text evidence="6">Belongs to the glycosyl hydrolase 18 family.</text>
</comment>
<dbReference type="KEGG" id="fla:SY85_13790"/>
<sequence>MIRKTLVLAVATSLLSLTGFWANAQTNTKKQEQHFLLAGYLQASNIKAFDTVALKYLDRIYFFSVTPDSTGAFFVSPEYIEKMKMLQSVMRPSQALYLVIGGWTGSQNIHGMAADPAKKAAYIKALVEFCQSAHLNGVDLDWEDYPKAVNANDFVALVQDMSTALHMANLPFTIALGTSAGKIALATRVLPYTDQINIMSYGKFDKEGRQATMEDFLSWMNSYEKAGIPKDKLIAGVPFYGKHLPIPGDTGPLAISYAQIVEKAHPGINENQYLNFSYNGIQLLTDKTKWLLQNQYPGIMFWELAHDVSATSNYSLLKAIYQAAVMKK</sequence>
<dbReference type="PANTHER" id="PTHR11177">
    <property type="entry name" value="CHITINASE"/>
    <property type="match status" value="1"/>
</dbReference>
<dbReference type="SUPFAM" id="SSF51445">
    <property type="entry name" value="(Trans)glycosidases"/>
    <property type="match status" value="1"/>
</dbReference>
<evidence type="ECO:0000256" key="3">
    <source>
        <dbReference type="ARBA" id="ARBA00022801"/>
    </source>
</evidence>
<dbReference type="InterPro" id="IPR017853">
    <property type="entry name" value="GH"/>
</dbReference>
<dbReference type="Pfam" id="PF00704">
    <property type="entry name" value="Glyco_hydro_18"/>
    <property type="match status" value="1"/>
</dbReference>
<dbReference type="Proteomes" id="UP000077177">
    <property type="component" value="Chromosome"/>
</dbReference>
<evidence type="ECO:0000256" key="1">
    <source>
        <dbReference type="ARBA" id="ARBA00000822"/>
    </source>
</evidence>
<dbReference type="InterPro" id="IPR001223">
    <property type="entry name" value="Glyco_hydro18_cat"/>
</dbReference>
<dbReference type="GO" id="GO:0005975">
    <property type="term" value="P:carbohydrate metabolic process"/>
    <property type="evidence" value="ECO:0007669"/>
    <property type="project" value="InterPro"/>
</dbReference>
<accession>A0A172TXF7</accession>
<dbReference type="EC" id="3.2.1.14" evidence="2"/>
<feature type="signal peptide" evidence="7">
    <location>
        <begin position="1"/>
        <end position="24"/>
    </location>
</feature>
<feature type="chain" id="PRO_5008001345" description="chitinase" evidence="7">
    <location>
        <begin position="25"/>
        <end position="328"/>
    </location>
</feature>
<dbReference type="InterPro" id="IPR011583">
    <property type="entry name" value="Chitinase_II/V-like_cat"/>
</dbReference>
<name>A0A172TXF7_9BACT</name>
<dbReference type="OrthoDB" id="9775889at2"/>
<keyword evidence="10" id="KW-1185">Reference proteome</keyword>
<organism evidence="9 10">
    <name type="scientific">Flavisolibacter tropicus</name>
    <dbReference type="NCBI Taxonomy" id="1492898"/>
    <lineage>
        <taxon>Bacteria</taxon>
        <taxon>Pseudomonadati</taxon>
        <taxon>Bacteroidota</taxon>
        <taxon>Chitinophagia</taxon>
        <taxon>Chitinophagales</taxon>
        <taxon>Chitinophagaceae</taxon>
        <taxon>Flavisolibacter</taxon>
    </lineage>
</organism>
<dbReference type="InterPro" id="IPR001579">
    <property type="entry name" value="Glyco_hydro_18_chit_AS"/>
</dbReference>
<dbReference type="PROSITE" id="PS01095">
    <property type="entry name" value="GH18_1"/>
    <property type="match status" value="1"/>
</dbReference>
<dbReference type="Gene3D" id="3.20.20.80">
    <property type="entry name" value="Glycosidases"/>
    <property type="match status" value="1"/>
</dbReference>
<dbReference type="RefSeq" id="WP_066405418.1">
    <property type="nucleotide sequence ID" value="NZ_CP011390.1"/>
</dbReference>
<dbReference type="GO" id="GO:0008061">
    <property type="term" value="F:chitin binding"/>
    <property type="evidence" value="ECO:0007669"/>
    <property type="project" value="InterPro"/>
</dbReference>
<dbReference type="PROSITE" id="PS51910">
    <property type="entry name" value="GH18_2"/>
    <property type="match status" value="1"/>
</dbReference>
<dbReference type="STRING" id="1492898.SY85_13790"/>
<dbReference type="Gene3D" id="3.40.5.30">
    <property type="entry name" value="(Trans)glycosidases - domain 2"/>
    <property type="match status" value="1"/>
</dbReference>
<keyword evidence="7" id="KW-0732">Signal</keyword>
<dbReference type="GO" id="GO:0006032">
    <property type="term" value="P:chitin catabolic process"/>
    <property type="evidence" value="ECO:0007669"/>
    <property type="project" value="TreeGrafter"/>
</dbReference>
<dbReference type="GO" id="GO:0008843">
    <property type="term" value="F:endochitinase activity"/>
    <property type="evidence" value="ECO:0007669"/>
    <property type="project" value="UniProtKB-EC"/>
</dbReference>
<reference evidence="9 10" key="2">
    <citation type="journal article" date="2016" name="Int. J. Syst. Evol. Microbiol.">
        <title>Flavisolibacter tropicus sp. nov., isolated from tropical soil.</title>
        <authorList>
            <person name="Lee J.J."/>
            <person name="Kang M.S."/>
            <person name="Kim G.S."/>
            <person name="Lee C.S."/>
            <person name="Lim S."/>
            <person name="Lee J."/>
            <person name="Roh S.H."/>
            <person name="Kang H."/>
            <person name="Ha J.M."/>
            <person name="Bae S."/>
            <person name="Jung H.Y."/>
            <person name="Kim M.K."/>
        </authorList>
    </citation>
    <scope>NUCLEOTIDE SEQUENCE [LARGE SCALE GENOMIC DNA]</scope>
    <source>
        <strain evidence="9 10">LCS9</strain>
    </source>
</reference>
<dbReference type="GO" id="GO:0005576">
    <property type="term" value="C:extracellular region"/>
    <property type="evidence" value="ECO:0007669"/>
    <property type="project" value="TreeGrafter"/>
</dbReference>
<evidence type="ECO:0000256" key="2">
    <source>
        <dbReference type="ARBA" id="ARBA00012729"/>
    </source>
</evidence>
<reference evidence="10" key="1">
    <citation type="submission" date="2015-01" db="EMBL/GenBank/DDBJ databases">
        <title>Flavisolibacter sp./LCS9/ whole genome sequencing.</title>
        <authorList>
            <person name="Kim M.K."/>
            <person name="Srinivasan S."/>
            <person name="Lee J.-J."/>
        </authorList>
    </citation>
    <scope>NUCLEOTIDE SEQUENCE [LARGE SCALE GENOMIC DNA]</scope>
    <source>
        <strain evidence="10">LCS9</strain>
    </source>
</reference>
<comment type="catalytic activity">
    <reaction evidence="1">
        <text>Random endo-hydrolysis of N-acetyl-beta-D-glucosaminide (1-&gt;4)-beta-linkages in chitin and chitodextrins.</text>
        <dbReference type="EC" id="3.2.1.14"/>
    </reaction>
</comment>
<evidence type="ECO:0000313" key="9">
    <source>
        <dbReference type="EMBL" id="ANE51417.1"/>
    </source>
</evidence>
<evidence type="ECO:0000256" key="6">
    <source>
        <dbReference type="RuleBase" id="RU004453"/>
    </source>
</evidence>
<keyword evidence="3 5" id="KW-0378">Hydrolase</keyword>
<evidence type="ECO:0000256" key="7">
    <source>
        <dbReference type="SAM" id="SignalP"/>
    </source>
</evidence>
<dbReference type="SMART" id="SM00636">
    <property type="entry name" value="Glyco_18"/>
    <property type="match status" value="1"/>
</dbReference>
<evidence type="ECO:0000256" key="4">
    <source>
        <dbReference type="ARBA" id="ARBA00023295"/>
    </source>
</evidence>
<protein>
    <recommendedName>
        <fullName evidence="2">chitinase</fullName>
        <ecNumber evidence="2">3.2.1.14</ecNumber>
    </recommendedName>
</protein>
<feature type="domain" description="GH18" evidence="8">
    <location>
        <begin position="35"/>
        <end position="327"/>
    </location>
</feature>
<dbReference type="InterPro" id="IPR050314">
    <property type="entry name" value="Glycosyl_Hydrlase_18"/>
</dbReference>
<evidence type="ECO:0000313" key="10">
    <source>
        <dbReference type="Proteomes" id="UP000077177"/>
    </source>
</evidence>
<gene>
    <name evidence="9" type="ORF">SY85_13790</name>
</gene>
<evidence type="ECO:0000259" key="8">
    <source>
        <dbReference type="PROSITE" id="PS51910"/>
    </source>
</evidence>
<proteinExistence type="inferred from homology"/>
<dbReference type="PANTHER" id="PTHR11177:SF317">
    <property type="entry name" value="CHITINASE 12-RELATED"/>
    <property type="match status" value="1"/>
</dbReference>
<dbReference type="EMBL" id="CP011390">
    <property type="protein sequence ID" value="ANE51417.1"/>
    <property type="molecule type" value="Genomic_DNA"/>
</dbReference>
<keyword evidence="4 5" id="KW-0326">Glycosidase</keyword>
<dbReference type="AlphaFoldDB" id="A0A172TXF7"/>
<evidence type="ECO:0000256" key="5">
    <source>
        <dbReference type="RuleBase" id="RU000489"/>
    </source>
</evidence>